<evidence type="ECO:0000256" key="1">
    <source>
        <dbReference type="ARBA" id="ARBA00004196"/>
    </source>
</evidence>
<dbReference type="CDD" id="cd01146">
    <property type="entry name" value="FhuD"/>
    <property type="match status" value="1"/>
</dbReference>
<evidence type="ECO:0000256" key="6">
    <source>
        <dbReference type="SAM" id="SignalP"/>
    </source>
</evidence>
<feature type="chain" id="PRO_5045492682" evidence="6">
    <location>
        <begin position="28"/>
        <end position="354"/>
    </location>
</feature>
<gene>
    <name evidence="8" type="ORF">V6243_00065</name>
</gene>
<keyword evidence="5 6" id="KW-0732">Signal</keyword>
<comment type="subcellular location">
    <subcellularLocation>
        <location evidence="1">Cell envelope</location>
    </subcellularLocation>
</comment>
<dbReference type="PROSITE" id="PS50983">
    <property type="entry name" value="FE_B12_PBP"/>
    <property type="match status" value="1"/>
</dbReference>
<feature type="domain" description="Fe/B12 periplasmic-binding" evidence="7">
    <location>
        <begin position="73"/>
        <end position="350"/>
    </location>
</feature>
<proteinExistence type="inferred from homology"/>
<keyword evidence="4" id="KW-0408">Iron</keyword>
<organism evidence="8 9">
    <name type="scientific">Cobetia marina</name>
    <name type="common">Deleya marina</name>
    <dbReference type="NCBI Taxonomy" id="28258"/>
    <lineage>
        <taxon>Bacteria</taxon>
        <taxon>Pseudomonadati</taxon>
        <taxon>Pseudomonadota</taxon>
        <taxon>Gammaproteobacteria</taxon>
        <taxon>Oceanospirillales</taxon>
        <taxon>Halomonadaceae</taxon>
        <taxon>Cobetia</taxon>
    </lineage>
</organism>
<comment type="caution">
    <text evidence="8">The sequence shown here is derived from an EMBL/GenBank/DDBJ whole genome shotgun (WGS) entry which is preliminary data.</text>
</comment>
<dbReference type="InterPro" id="IPR051313">
    <property type="entry name" value="Bact_iron-sidero_bind"/>
</dbReference>
<dbReference type="InterPro" id="IPR002491">
    <property type="entry name" value="ABC_transptr_periplasmic_BD"/>
</dbReference>
<evidence type="ECO:0000313" key="9">
    <source>
        <dbReference type="Proteomes" id="UP001378242"/>
    </source>
</evidence>
<dbReference type="SUPFAM" id="SSF53807">
    <property type="entry name" value="Helical backbone' metal receptor"/>
    <property type="match status" value="1"/>
</dbReference>
<dbReference type="PANTHER" id="PTHR30532">
    <property type="entry name" value="IRON III DICITRATE-BINDING PERIPLASMIC PROTEIN"/>
    <property type="match status" value="1"/>
</dbReference>
<dbReference type="PANTHER" id="PTHR30532:SF24">
    <property type="entry name" value="FERRIC ENTEROBACTIN-BINDING PERIPLASMIC PROTEIN FEPB"/>
    <property type="match status" value="1"/>
</dbReference>
<keyword evidence="4" id="KW-0410">Iron transport</keyword>
<sequence length="354" mass="38213">MRLTRLSCAIGLAIMAASLVPAAQAQASATSHADTPSTVSASDASPAARHAQHYPITLQHAFGTTVIEEKPQRIATVAWANHEVPLALGVVPVGFPRQAFGDDDDDGMMPWVKARLEELDAGEYTLFDEGDGIDFEAVAASQPDVILAAYSGMSEADYRTLSKIAPVVARPGPRWSSSWRDMIRHDSAGMGMATEGEALIERLEARIAENIADHPEIQGKSIIVISHIDPTNLSRIAFYNDNDARVRFFHELGMVSPPFVSETAVEGRFAGQISAERLDELADVDIVLTYGGQPLIDRLNEHLLTSRLPAIQQDAVVLLENGPMGTAANPTPLSIPWVLDDYVDQLSVAARKGE</sequence>
<dbReference type="Pfam" id="PF01497">
    <property type="entry name" value="Peripla_BP_2"/>
    <property type="match status" value="1"/>
</dbReference>
<evidence type="ECO:0000256" key="5">
    <source>
        <dbReference type="ARBA" id="ARBA00022729"/>
    </source>
</evidence>
<dbReference type="RefSeq" id="WP_341541534.1">
    <property type="nucleotide sequence ID" value="NZ_JBAKAP010000001.1"/>
</dbReference>
<keyword evidence="9" id="KW-1185">Reference proteome</keyword>
<evidence type="ECO:0000259" key="7">
    <source>
        <dbReference type="PROSITE" id="PS50983"/>
    </source>
</evidence>
<evidence type="ECO:0000256" key="2">
    <source>
        <dbReference type="ARBA" id="ARBA00008814"/>
    </source>
</evidence>
<dbReference type="Gene3D" id="3.40.50.1980">
    <property type="entry name" value="Nitrogenase molybdenum iron protein domain"/>
    <property type="match status" value="2"/>
</dbReference>
<feature type="signal peptide" evidence="6">
    <location>
        <begin position="1"/>
        <end position="27"/>
    </location>
</feature>
<evidence type="ECO:0000256" key="4">
    <source>
        <dbReference type="ARBA" id="ARBA00022496"/>
    </source>
</evidence>
<name>A0ABU9G9R2_COBMA</name>
<evidence type="ECO:0000313" key="8">
    <source>
        <dbReference type="EMBL" id="MEL0615204.1"/>
    </source>
</evidence>
<comment type="similarity">
    <text evidence="2">Belongs to the bacterial solute-binding protein 8 family.</text>
</comment>
<keyword evidence="3" id="KW-0813">Transport</keyword>
<reference evidence="8 9" key="1">
    <citation type="submission" date="2024-02" db="EMBL/GenBank/DDBJ databases">
        <title>Bacteria isolated from the canopy kelp, Nereocystis luetkeana.</title>
        <authorList>
            <person name="Pfister C.A."/>
            <person name="Younker I.T."/>
            <person name="Light S.H."/>
        </authorList>
    </citation>
    <scope>NUCLEOTIDE SEQUENCE [LARGE SCALE GENOMIC DNA]</scope>
    <source>
        <strain evidence="8 9">TI.5.07</strain>
    </source>
</reference>
<accession>A0ABU9G9R2</accession>
<protein>
    <submittedName>
        <fullName evidence="8">Iron-siderophore ABC transporter substrate-binding protein</fullName>
    </submittedName>
</protein>
<keyword evidence="4" id="KW-0406">Ion transport</keyword>
<evidence type="ECO:0000256" key="3">
    <source>
        <dbReference type="ARBA" id="ARBA00022448"/>
    </source>
</evidence>
<dbReference type="EMBL" id="JBAKAP010000001">
    <property type="protein sequence ID" value="MEL0615204.1"/>
    <property type="molecule type" value="Genomic_DNA"/>
</dbReference>
<dbReference type="Proteomes" id="UP001378242">
    <property type="component" value="Unassembled WGS sequence"/>
</dbReference>